<dbReference type="InterPro" id="IPR052479">
    <property type="entry name" value="GPI-anchor_Adhesion_Reg"/>
</dbReference>
<dbReference type="EMBL" id="NHYD01003437">
    <property type="protein sequence ID" value="PPQ77548.1"/>
    <property type="molecule type" value="Genomic_DNA"/>
</dbReference>
<gene>
    <name evidence="5" type="ORF">CVT25_011408</name>
</gene>
<dbReference type="InParanoid" id="A0A409WG80"/>
<feature type="region of interest" description="Disordered" evidence="2">
    <location>
        <begin position="131"/>
        <end position="178"/>
    </location>
</feature>
<evidence type="ECO:0000313" key="6">
    <source>
        <dbReference type="Proteomes" id="UP000283269"/>
    </source>
</evidence>
<dbReference type="AlphaFoldDB" id="A0A409WG80"/>
<organism evidence="5 6">
    <name type="scientific">Psilocybe cyanescens</name>
    <dbReference type="NCBI Taxonomy" id="93625"/>
    <lineage>
        <taxon>Eukaryota</taxon>
        <taxon>Fungi</taxon>
        <taxon>Dikarya</taxon>
        <taxon>Basidiomycota</taxon>
        <taxon>Agaricomycotina</taxon>
        <taxon>Agaricomycetes</taxon>
        <taxon>Agaricomycetidae</taxon>
        <taxon>Agaricales</taxon>
        <taxon>Agaricineae</taxon>
        <taxon>Strophariaceae</taxon>
        <taxon>Psilocybe</taxon>
    </lineage>
</organism>
<dbReference type="Proteomes" id="UP000283269">
    <property type="component" value="Unassembled WGS sequence"/>
</dbReference>
<comment type="caution">
    <text evidence="5">The sequence shown here is derived from an EMBL/GenBank/DDBJ whole genome shotgun (WGS) entry which is preliminary data.</text>
</comment>
<keyword evidence="1 3" id="KW-0732">Signal</keyword>
<sequence>MFCKLGLFALIVPMVSALTLTFPSNATSGGQVTITWTLAANDPETFSFELINDAFNNAFAIANNVNPTAQSLTLTLPVVPVGGGYTLQAVNIGDINDVFASSAPFSIGAAPTPLSTTVSVSSTNLSSLRAQSTSSGVTRSSSSSSASSASSTSPASSVATSISTTPSTGTTASNSANTAANTAGTTPFSGALSSRFGSSQAGIAAALLSVAAGAAMIAL</sequence>
<evidence type="ECO:0000256" key="2">
    <source>
        <dbReference type="SAM" id="MobiDB-lite"/>
    </source>
</evidence>
<keyword evidence="6" id="KW-1185">Reference proteome</keyword>
<dbReference type="InterPro" id="IPR018466">
    <property type="entry name" value="Kre9/Knh1-like_N"/>
</dbReference>
<evidence type="ECO:0000313" key="5">
    <source>
        <dbReference type="EMBL" id="PPQ77548.1"/>
    </source>
</evidence>
<reference evidence="5 6" key="1">
    <citation type="journal article" date="2018" name="Evol. Lett.">
        <title>Horizontal gene cluster transfer increased hallucinogenic mushroom diversity.</title>
        <authorList>
            <person name="Reynolds H.T."/>
            <person name="Vijayakumar V."/>
            <person name="Gluck-Thaler E."/>
            <person name="Korotkin H.B."/>
            <person name="Matheny P.B."/>
            <person name="Slot J.C."/>
        </authorList>
    </citation>
    <scope>NUCLEOTIDE SEQUENCE [LARGE SCALE GENOMIC DNA]</scope>
    <source>
        <strain evidence="5 6">2631</strain>
    </source>
</reference>
<evidence type="ECO:0000256" key="1">
    <source>
        <dbReference type="ARBA" id="ARBA00022729"/>
    </source>
</evidence>
<feature type="chain" id="PRO_5019099337" description="Yeast cell wall synthesis Kre9/Knh1-like N-terminal domain-containing protein" evidence="3">
    <location>
        <begin position="18"/>
        <end position="219"/>
    </location>
</feature>
<dbReference type="OrthoDB" id="5420143at2759"/>
<name>A0A409WG80_PSICY</name>
<feature type="signal peptide" evidence="3">
    <location>
        <begin position="1"/>
        <end position="17"/>
    </location>
</feature>
<dbReference type="PANTHER" id="PTHR35185:SF1">
    <property type="entry name" value="UPF0619 GPI-ANCHORED MEMBRANE PROTEIN C1322.10"/>
    <property type="match status" value="1"/>
</dbReference>
<proteinExistence type="predicted"/>
<feature type="domain" description="Yeast cell wall synthesis Kre9/Knh1-like N-terminal" evidence="4">
    <location>
        <begin position="26"/>
        <end position="107"/>
    </location>
</feature>
<dbReference type="PANTHER" id="PTHR35185">
    <property type="entry name" value="SERINE/THREONINE-RICH PROTEIN ADG2-RELATED"/>
    <property type="match status" value="1"/>
</dbReference>
<accession>A0A409WG80</accession>
<protein>
    <recommendedName>
        <fullName evidence="4">Yeast cell wall synthesis Kre9/Knh1-like N-terminal domain-containing protein</fullName>
    </recommendedName>
</protein>
<dbReference type="Pfam" id="PF10342">
    <property type="entry name" value="Kre9_KNH"/>
    <property type="match status" value="1"/>
</dbReference>
<evidence type="ECO:0000256" key="3">
    <source>
        <dbReference type="SAM" id="SignalP"/>
    </source>
</evidence>
<evidence type="ECO:0000259" key="4">
    <source>
        <dbReference type="Pfam" id="PF10342"/>
    </source>
</evidence>